<comment type="caution">
    <text evidence="2">The sequence shown here is derived from an EMBL/GenBank/DDBJ whole genome shotgun (WGS) entry which is preliminary data.</text>
</comment>
<feature type="region of interest" description="Disordered" evidence="1">
    <location>
        <begin position="140"/>
        <end position="165"/>
    </location>
</feature>
<feature type="region of interest" description="Disordered" evidence="1">
    <location>
        <begin position="1"/>
        <end position="20"/>
    </location>
</feature>
<proteinExistence type="predicted"/>
<sequence>MIQSRSTTAPGCQQGSAAGGGAEPLIWRNPDLAQQHTHAPARRAGKAPTTQTLHWNVWVYYALFATYIISETGVDIINERGAGGARGASPRRGVTDKTSVALAQRVITRVFLRLASAGTSLIGLIRWGCGEQDGVAPPHALTPTPHPRETKKNVTHQRTPATSATHIGDRGHIKKRRARTSARIIISLESTVICFNT</sequence>
<dbReference type="Proteomes" id="UP000299102">
    <property type="component" value="Unassembled WGS sequence"/>
</dbReference>
<feature type="compositionally biased region" description="Polar residues" evidence="1">
    <location>
        <begin position="156"/>
        <end position="165"/>
    </location>
</feature>
<dbReference type="AlphaFoldDB" id="A0A4C1ZI97"/>
<dbReference type="EMBL" id="BGZK01001821">
    <property type="protein sequence ID" value="GBP86863.1"/>
    <property type="molecule type" value="Genomic_DNA"/>
</dbReference>
<keyword evidence="3" id="KW-1185">Reference proteome</keyword>
<evidence type="ECO:0000256" key="1">
    <source>
        <dbReference type="SAM" id="MobiDB-lite"/>
    </source>
</evidence>
<accession>A0A4C1ZI97</accession>
<gene>
    <name evidence="2" type="ORF">EVAR_63787_1</name>
</gene>
<evidence type="ECO:0000313" key="2">
    <source>
        <dbReference type="EMBL" id="GBP86863.1"/>
    </source>
</evidence>
<reference evidence="2 3" key="1">
    <citation type="journal article" date="2019" name="Commun. Biol.">
        <title>The bagworm genome reveals a unique fibroin gene that provides high tensile strength.</title>
        <authorList>
            <person name="Kono N."/>
            <person name="Nakamura H."/>
            <person name="Ohtoshi R."/>
            <person name="Tomita M."/>
            <person name="Numata K."/>
            <person name="Arakawa K."/>
        </authorList>
    </citation>
    <scope>NUCLEOTIDE SEQUENCE [LARGE SCALE GENOMIC DNA]</scope>
</reference>
<organism evidence="2 3">
    <name type="scientific">Eumeta variegata</name>
    <name type="common">Bagworm moth</name>
    <name type="synonym">Eumeta japonica</name>
    <dbReference type="NCBI Taxonomy" id="151549"/>
    <lineage>
        <taxon>Eukaryota</taxon>
        <taxon>Metazoa</taxon>
        <taxon>Ecdysozoa</taxon>
        <taxon>Arthropoda</taxon>
        <taxon>Hexapoda</taxon>
        <taxon>Insecta</taxon>
        <taxon>Pterygota</taxon>
        <taxon>Neoptera</taxon>
        <taxon>Endopterygota</taxon>
        <taxon>Lepidoptera</taxon>
        <taxon>Glossata</taxon>
        <taxon>Ditrysia</taxon>
        <taxon>Tineoidea</taxon>
        <taxon>Psychidae</taxon>
        <taxon>Oiketicinae</taxon>
        <taxon>Eumeta</taxon>
    </lineage>
</organism>
<protein>
    <submittedName>
        <fullName evidence="2">Uncharacterized protein</fullName>
    </submittedName>
</protein>
<evidence type="ECO:0000313" key="3">
    <source>
        <dbReference type="Proteomes" id="UP000299102"/>
    </source>
</evidence>
<name>A0A4C1ZI97_EUMVA</name>